<feature type="repeat" description="Pumilio" evidence="7">
    <location>
        <begin position="498"/>
        <end position="533"/>
    </location>
</feature>
<dbReference type="FunFam" id="1.25.10.10:FF:000004">
    <property type="entry name" value="Pumilio homolog 1 isoform 2"/>
    <property type="match status" value="1"/>
</dbReference>
<keyword evidence="6" id="KW-0694">RNA-binding</keyword>
<protein>
    <submittedName>
        <fullName evidence="10">PUM-HD domain-containing protein</fullName>
    </submittedName>
</protein>
<dbReference type="EMBL" id="JABEBT010000077">
    <property type="protein sequence ID" value="KAF7633398.1"/>
    <property type="molecule type" value="Genomic_DNA"/>
</dbReference>
<feature type="repeat" description="Pumilio" evidence="7">
    <location>
        <begin position="570"/>
        <end position="609"/>
    </location>
</feature>
<dbReference type="InterPro" id="IPR011989">
    <property type="entry name" value="ARM-like"/>
</dbReference>
<evidence type="ECO:0000313" key="10">
    <source>
        <dbReference type="EMBL" id="KAF7633398.1"/>
    </source>
</evidence>
<dbReference type="Gene3D" id="1.25.10.10">
    <property type="entry name" value="Leucine-rich Repeat Variant"/>
    <property type="match status" value="1"/>
</dbReference>
<feature type="compositionally biased region" description="Polar residues" evidence="8">
    <location>
        <begin position="770"/>
        <end position="788"/>
    </location>
</feature>
<evidence type="ECO:0000256" key="3">
    <source>
        <dbReference type="ARBA" id="ARBA00022490"/>
    </source>
</evidence>
<keyword evidence="5" id="KW-0221">Differentiation</keyword>
<feature type="region of interest" description="Disordered" evidence="8">
    <location>
        <begin position="770"/>
        <end position="794"/>
    </location>
</feature>
<gene>
    <name evidence="10" type="ORF">Mgra_00007191</name>
</gene>
<feature type="domain" description="PUM-HD" evidence="9">
    <location>
        <begin position="406"/>
        <end position="750"/>
    </location>
</feature>
<dbReference type="GO" id="GO:0010608">
    <property type="term" value="P:post-transcriptional regulation of gene expression"/>
    <property type="evidence" value="ECO:0007669"/>
    <property type="project" value="TreeGrafter"/>
</dbReference>
<dbReference type="AlphaFoldDB" id="A0A8S9ZJF3"/>
<name>A0A8S9ZJF3_9BILA</name>
<dbReference type="PROSITE" id="PS50302">
    <property type="entry name" value="PUM"/>
    <property type="match status" value="8"/>
</dbReference>
<evidence type="ECO:0000256" key="6">
    <source>
        <dbReference type="ARBA" id="ARBA00022884"/>
    </source>
</evidence>
<dbReference type="PANTHER" id="PTHR12537">
    <property type="entry name" value="RNA BINDING PROTEIN PUMILIO-RELATED"/>
    <property type="match status" value="1"/>
</dbReference>
<evidence type="ECO:0000256" key="7">
    <source>
        <dbReference type="PROSITE-ProRule" id="PRU00317"/>
    </source>
</evidence>
<feature type="compositionally biased region" description="Polar residues" evidence="8">
    <location>
        <begin position="1"/>
        <end position="13"/>
    </location>
</feature>
<evidence type="ECO:0000259" key="9">
    <source>
        <dbReference type="PROSITE" id="PS50303"/>
    </source>
</evidence>
<reference evidence="10" key="1">
    <citation type="journal article" date="2020" name="Ecol. Evol.">
        <title>Genome structure and content of the rice root-knot nematode (Meloidogyne graminicola).</title>
        <authorList>
            <person name="Phan N.T."/>
            <person name="Danchin E.G.J."/>
            <person name="Klopp C."/>
            <person name="Perfus-Barbeoch L."/>
            <person name="Kozlowski D.K."/>
            <person name="Koutsovoulos G.D."/>
            <person name="Lopez-Roques C."/>
            <person name="Bouchez O."/>
            <person name="Zahm M."/>
            <person name="Besnard G."/>
            <person name="Bellafiore S."/>
        </authorList>
    </citation>
    <scope>NUCLEOTIDE SEQUENCE</scope>
    <source>
        <strain evidence="10">VN-18</strain>
    </source>
</reference>
<feature type="repeat" description="Pumilio" evidence="7">
    <location>
        <begin position="534"/>
        <end position="569"/>
    </location>
</feature>
<accession>A0A8S9ZJF3</accession>
<sequence length="794" mass="86794">MLENVLSSSTGSLNAKFGGNSINEKPSRLNAVDMSETNTTNGPPRSHTSTASIMVSSSQIHSQPVPIPNTYTGIGALDISGGCHMIGTPEFSQYPFMVPGQPGTPIIYATRQNASVLGSTPTNYGYGSWGAVYPPPQAAPPPHQNGAILHPEHAVSNPIMIQARGPHCGAMMVSPKSIGGEQSGLCHQMLENVLSSSPGSLNAKFGGISINDKSSKLATVGISENNKSNGGSHPSTASTIVSSSQIAQIHSQPVPIPNTYAGICGQDMPGGCHMIGTPEFSQYPFMVPGQPGSPIIYATRQKASVLGSTPPNYGYGSWGAVYPPPQAAPPPHHHPHQNGTILNPIGARAPLCGPINPVHTISDRGSLAFRSNRASVRAPLCGTAVPLNSNSLHCEEIHPRGGAVSHRSQLLDDFRSSRLPHLQLMDLGVHVVEFAQDQHGSRFIQQRLERATIKEKQFVFDEVYQHALHLMTDVFGNYVIQKFFEYGTDDQKRKLLQIVQGNVMNLALQMYGCRVIQKALESVDQDCQMEVINEISNHVLKCVKDQNGNHVVQKIIERVEPQQLQFIIDAFTKGSPDTVCSLSSHPYGCRVIQRVLEHCTEEQKRPVLEQLHANILTLVTDQYGNYVIQHVIEHGISEDRERIVKCLRGDVLKYAQHKFASNVIEKCLICGTIEQKNILIDEVCSENGSPNPQLLEMMKDPFANYVVQKMLDVSDSAHRKKIMFAIKSHIPALRKFNYGKHIIAKLEKYFQKTNPGVPFNVISGEQTPSQQQQFSIPPVNTTANNNFENGPPIY</sequence>
<feature type="repeat" description="Pumilio" evidence="7">
    <location>
        <begin position="646"/>
        <end position="681"/>
    </location>
</feature>
<comment type="caution">
    <text evidence="10">The sequence shown here is derived from an EMBL/GenBank/DDBJ whole genome shotgun (WGS) entry which is preliminary data.</text>
</comment>
<dbReference type="InterPro" id="IPR033133">
    <property type="entry name" value="PUM-HD"/>
</dbReference>
<dbReference type="PROSITE" id="PS50303">
    <property type="entry name" value="PUM_HD"/>
    <property type="match status" value="1"/>
</dbReference>
<dbReference type="CDD" id="cd07920">
    <property type="entry name" value="Pumilio"/>
    <property type="match status" value="1"/>
</dbReference>
<dbReference type="InterPro" id="IPR001313">
    <property type="entry name" value="Pumilio_RNA-bd_rpt"/>
</dbReference>
<evidence type="ECO:0000256" key="8">
    <source>
        <dbReference type="SAM" id="MobiDB-lite"/>
    </source>
</evidence>
<dbReference type="InterPro" id="IPR016024">
    <property type="entry name" value="ARM-type_fold"/>
</dbReference>
<evidence type="ECO:0000256" key="2">
    <source>
        <dbReference type="ARBA" id="ARBA00022473"/>
    </source>
</evidence>
<dbReference type="PANTHER" id="PTHR12537:SF12">
    <property type="entry name" value="MATERNAL PROTEIN PUMILIO"/>
    <property type="match status" value="1"/>
</dbReference>
<dbReference type="GO" id="GO:0005737">
    <property type="term" value="C:cytoplasm"/>
    <property type="evidence" value="ECO:0007669"/>
    <property type="project" value="UniProtKB-SubCell"/>
</dbReference>
<organism evidence="10 11">
    <name type="scientific">Meloidogyne graminicola</name>
    <dbReference type="NCBI Taxonomy" id="189291"/>
    <lineage>
        <taxon>Eukaryota</taxon>
        <taxon>Metazoa</taxon>
        <taxon>Ecdysozoa</taxon>
        <taxon>Nematoda</taxon>
        <taxon>Chromadorea</taxon>
        <taxon>Rhabditida</taxon>
        <taxon>Tylenchina</taxon>
        <taxon>Tylenchomorpha</taxon>
        <taxon>Tylenchoidea</taxon>
        <taxon>Meloidogynidae</taxon>
        <taxon>Meloidogyninae</taxon>
        <taxon>Meloidogyne</taxon>
    </lineage>
</organism>
<comment type="subcellular location">
    <subcellularLocation>
        <location evidence="1">Cytoplasm</location>
    </subcellularLocation>
</comment>
<feature type="repeat" description="Pumilio" evidence="7">
    <location>
        <begin position="610"/>
        <end position="645"/>
    </location>
</feature>
<keyword evidence="2" id="KW-0217">Developmental protein</keyword>
<dbReference type="OrthoDB" id="668540at2759"/>
<dbReference type="SUPFAM" id="SSF48371">
    <property type="entry name" value="ARM repeat"/>
    <property type="match status" value="1"/>
</dbReference>
<proteinExistence type="predicted"/>
<evidence type="ECO:0000313" key="11">
    <source>
        <dbReference type="Proteomes" id="UP000605970"/>
    </source>
</evidence>
<dbReference type="GO" id="GO:0030154">
    <property type="term" value="P:cell differentiation"/>
    <property type="evidence" value="ECO:0007669"/>
    <property type="project" value="UniProtKB-KW"/>
</dbReference>
<feature type="region of interest" description="Disordered" evidence="8">
    <location>
        <begin position="222"/>
        <end position="248"/>
    </location>
</feature>
<dbReference type="Proteomes" id="UP000605970">
    <property type="component" value="Unassembled WGS sequence"/>
</dbReference>
<feature type="repeat" description="Pumilio" evidence="7">
    <location>
        <begin position="689"/>
        <end position="724"/>
    </location>
</feature>
<dbReference type="Pfam" id="PF00806">
    <property type="entry name" value="PUF"/>
    <property type="match status" value="8"/>
</dbReference>
<feature type="repeat" description="Pumilio" evidence="7">
    <location>
        <begin position="462"/>
        <end position="497"/>
    </location>
</feature>
<keyword evidence="3" id="KW-0963">Cytoplasm</keyword>
<feature type="region of interest" description="Disordered" evidence="8">
    <location>
        <begin position="1"/>
        <end position="26"/>
    </location>
</feature>
<evidence type="ECO:0000256" key="5">
    <source>
        <dbReference type="ARBA" id="ARBA00022782"/>
    </source>
</evidence>
<feature type="repeat" description="Pumilio" evidence="7">
    <location>
        <begin position="423"/>
        <end position="461"/>
    </location>
</feature>
<keyword evidence="4" id="KW-0677">Repeat</keyword>
<dbReference type="SMART" id="SM00025">
    <property type="entry name" value="Pumilio"/>
    <property type="match status" value="8"/>
</dbReference>
<keyword evidence="11" id="KW-1185">Reference proteome</keyword>
<evidence type="ECO:0000256" key="4">
    <source>
        <dbReference type="ARBA" id="ARBA00022737"/>
    </source>
</evidence>
<evidence type="ECO:0000256" key="1">
    <source>
        <dbReference type="ARBA" id="ARBA00004496"/>
    </source>
</evidence>
<dbReference type="InterPro" id="IPR033712">
    <property type="entry name" value="Pumilio_RNA-bd"/>
</dbReference>
<dbReference type="GO" id="GO:0003730">
    <property type="term" value="F:mRNA 3'-UTR binding"/>
    <property type="evidence" value="ECO:0007669"/>
    <property type="project" value="TreeGrafter"/>
</dbReference>
<dbReference type="GO" id="GO:0005634">
    <property type="term" value="C:nucleus"/>
    <property type="evidence" value="ECO:0007669"/>
    <property type="project" value="TreeGrafter"/>
</dbReference>